<organism evidence="1 2">
    <name type="scientific">Diphasiastrum complanatum</name>
    <name type="common">Issler's clubmoss</name>
    <name type="synonym">Lycopodium complanatum</name>
    <dbReference type="NCBI Taxonomy" id="34168"/>
    <lineage>
        <taxon>Eukaryota</taxon>
        <taxon>Viridiplantae</taxon>
        <taxon>Streptophyta</taxon>
        <taxon>Embryophyta</taxon>
        <taxon>Tracheophyta</taxon>
        <taxon>Lycopodiopsida</taxon>
        <taxon>Lycopodiales</taxon>
        <taxon>Lycopodiaceae</taxon>
        <taxon>Lycopodioideae</taxon>
        <taxon>Diphasiastrum</taxon>
    </lineage>
</organism>
<dbReference type="Proteomes" id="UP001162992">
    <property type="component" value="Chromosome 8"/>
</dbReference>
<keyword evidence="2" id="KW-1185">Reference proteome</keyword>
<protein>
    <submittedName>
        <fullName evidence="1">Uncharacterized protein</fullName>
    </submittedName>
</protein>
<proteinExistence type="predicted"/>
<evidence type="ECO:0000313" key="1">
    <source>
        <dbReference type="EMBL" id="KAJ7547664.1"/>
    </source>
</evidence>
<reference evidence="2" key="1">
    <citation type="journal article" date="2024" name="Proc. Natl. Acad. Sci. U.S.A.">
        <title>Extraordinary preservation of gene collinearity over three hundred million years revealed in homosporous lycophytes.</title>
        <authorList>
            <person name="Li C."/>
            <person name="Wickell D."/>
            <person name="Kuo L.Y."/>
            <person name="Chen X."/>
            <person name="Nie B."/>
            <person name="Liao X."/>
            <person name="Peng D."/>
            <person name="Ji J."/>
            <person name="Jenkins J."/>
            <person name="Williams M."/>
            <person name="Shu S."/>
            <person name="Plott C."/>
            <person name="Barry K."/>
            <person name="Rajasekar S."/>
            <person name="Grimwood J."/>
            <person name="Han X."/>
            <person name="Sun S."/>
            <person name="Hou Z."/>
            <person name="He W."/>
            <person name="Dai G."/>
            <person name="Sun C."/>
            <person name="Schmutz J."/>
            <person name="Leebens-Mack J.H."/>
            <person name="Li F.W."/>
            <person name="Wang L."/>
        </authorList>
    </citation>
    <scope>NUCLEOTIDE SEQUENCE [LARGE SCALE GENOMIC DNA]</scope>
    <source>
        <strain evidence="2">cv. PW_Plant_1</strain>
    </source>
</reference>
<evidence type="ECO:0000313" key="2">
    <source>
        <dbReference type="Proteomes" id="UP001162992"/>
    </source>
</evidence>
<gene>
    <name evidence="1" type="ORF">O6H91_08G097200</name>
</gene>
<sequence>MSCRLPETPMFNRRGQFMNTKNCRKSSILKLLLSIPFAISKFELLFSSKKMLVSNLLTLRFSSISENSVMMWQLQLKREEEIPKEAIRDLHYVQSEQAYVVVACPRDMLSNSSFVLSVGNYSAYGLPFTLEELEFESLLNRHLHHLFCFVHVLRFGILHE</sequence>
<name>A0ACC2D029_DIPCM</name>
<accession>A0ACC2D029</accession>
<comment type="caution">
    <text evidence="1">The sequence shown here is derived from an EMBL/GenBank/DDBJ whole genome shotgun (WGS) entry which is preliminary data.</text>
</comment>
<dbReference type="EMBL" id="CM055099">
    <property type="protein sequence ID" value="KAJ7547664.1"/>
    <property type="molecule type" value="Genomic_DNA"/>
</dbReference>